<feature type="domain" description="Anti sigma-E protein RseA C-terminal" evidence="9">
    <location>
        <begin position="136"/>
        <end position="191"/>
    </location>
</feature>
<dbReference type="Proteomes" id="UP001589813">
    <property type="component" value="Unassembled WGS sequence"/>
</dbReference>
<evidence type="ECO:0000313" key="11">
    <source>
        <dbReference type="Proteomes" id="UP001589813"/>
    </source>
</evidence>
<evidence type="ECO:0000256" key="7">
    <source>
        <dbReference type="PIRNR" id="PIRNR016938"/>
    </source>
</evidence>
<name>A0ABV6BH76_9GAMM</name>
<dbReference type="InterPro" id="IPR026279">
    <property type="entry name" value="RseA"/>
</dbReference>
<dbReference type="PANTHER" id="PTHR38104:SF1">
    <property type="entry name" value="ANTI-SIGMA-E FACTOR RSEA"/>
    <property type="match status" value="1"/>
</dbReference>
<organism evidence="10 11">
    <name type="scientific">Rheinheimera tilapiae</name>
    <dbReference type="NCBI Taxonomy" id="875043"/>
    <lineage>
        <taxon>Bacteria</taxon>
        <taxon>Pseudomonadati</taxon>
        <taxon>Pseudomonadota</taxon>
        <taxon>Gammaproteobacteria</taxon>
        <taxon>Chromatiales</taxon>
        <taxon>Chromatiaceae</taxon>
        <taxon>Rheinheimera</taxon>
    </lineage>
</organism>
<comment type="subunit">
    <text evidence="7">Interacts 1:1 with ECF RNA polymerase sigma-E (RpoE); this inhibits the interaction of sigma-E with the RNA polymerase catalytic core and leads to a decreased expression of sigma-E-regulated genes. Interacts with RseB.</text>
</comment>
<dbReference type="Gene3D" id="1.10.10.880">
    <property type="entry name" value="Anti sigma-E protein RseA, N-terminal domain"/>
    <property type="match status" value="1"/>
</dbReference>
<dbReference type="Pfam" id="PF03872">
    <property type="entry name" value="RseA_N"/>
    <property type="match status" value="1"/>
</dbReference>
<dbReference type="Pfam" id="PF03873">
    <property type="entry name" value="RseA_C"/>
    <property type="match status" value="1"/>
</dbReference>
<dbReference type="InterPro" id="IPR005573">
    <property type="entry name" value="Anti-sigma_E_RseA_C"/>
</dbReference>
<dbReference type="RefSeq" id="WP_377243609.1">
    <property type="nucleotide sequence ID" value="NZ_JBHLXP010000003.1"/>
</dbReference>
<dbReference type="PIRSF" id="PIRSF016938">
    <property type="entry name" value="RseA"/>
    <property type="match status" value="1"/>
</dbReference>
<evidence type="ECO:0000256" key="4">
    <source>
        <dbReference type="ARBA" id="ARBA00022692"/>
    </source>
</evidence>
<keyword evidence="5" id="KW-1133">Transmembrane helix</keyword>
<comment type="caution">
    <text evidence="10">The sequence shown here is derived from an EMBL/GenBank/DDBJ whole genome shotgun (WGS) entry which is preliminary data.</text>
</comment>
<evidence type="ECO:0000259" key="9">
    <source>
        <dbReference type="Pfam" id="PF03873"/>
    </source>
</evidence>
<evidence type="ECO:0000256" key="3">
    <source>
        <dbReference type="ARBA" id="ARBA00022475"/>
    </source>
</evidence>
<keyword evidence="3 7" id="KW-1003">Cell membrane</keyword>
<keyword evidence="4" id="KW-0812">Transmembrane</keyword>
<comment type="similarity">
    <text evidence="2 7">Belongs to the RseA family.</text>
</comment>
<evidence type="ECO:0000256" key="5">
    <source>
        <dbReference type="ARBA" id="ARBA00022989"/>
    </source>
</evidence>
<comment type="subcellular location">
    <subcellularLocation>
        <location evidence="7">Cell inner membrane</location>
    </subcellularLocation>
    <subcellularLocation>
        <location evidence="1">Cell membrane</location>
        <topology evidence="1">Single-pass membrane protein</topology>
    </subcellularLocation>
</comment>
<dbReference type="EMBL" id="JBHLXP010000003">
    <property type="protein sequence ID" value="MFC0048835.1"/>
    <property type="molecule type" value="Genomic_DNA"/>
</dbReference>
<dbReference type="CDD" id="cd16328">
    <property type="entry name" value="RseA_N"/>
    <property type="match status" value="1"/>
</dbReference>
<protein>
    <recommendedName>
        <fullName evidence="7">Anti-sigma-E factor RseA</fullName>
    </recommendedName>
    <alternativeName>
        <fullName evidence="7">Regulator of SigE</fullName>
    </alternativeName>
    <alternativeName>
        <fullName evidence="7">Sigma-E anti-sigma factor RseA</fullName>
    </alternativeName>
    <alternativeName>
        <fullName evidence="7">Sigma-E factor negative regulatory protein</fullName>
    </alternativeName>
</protein>
<reference evidence="10 11" key="1">
    <citation type="submission" date="2024-09" db="EMBL/GenBank/DDBJ databases">
        <authorList>
            <person name="Sun Q."/>
            <person name="Mori K."/>
        </authorList>
    </citation>
    <scope>NUCLEOTIDE SEQUENCE [LARGE SCALE GENOMIC DNA]</scope>
    <source>
        <strain evidence="10 11">KCTC 23315</strain>
    </source>
</reference>
<dbReference type="SUPFAM" id="SSF89069">
    <property type="entry name" value="N-terminal, cytoplasmic domain of anti-sigmaE factor RseA"/>
    <property type="match status" value="1"/>
</dbReference>
<keyword evidence="6 7" id="KW-0472">Membrane</keyword>
<sequence length="213" mass="23177">MSSEHQEWLSAASDNQSVSAQQLDLLLSDPDLQASWLRYQLAGTVLRQELTPQLDINFADRFSAVLEQEEAHQLVAETVPVLQPVTASAVTGTQSAANQGWWKMLMQGAIAASVALVAVVGVQQTQQKPDDALTTPLPVLQTSPIGGVAAPVSLSQTSVESRFTPQQQQLQLEQQRRLQELMQARQQQIRLMEQAAAQQAKNAAADEGKGQQQ</sequence>
<evidence type="ECO:0000313" key="10">
    <source>
        <dbReference type="EMBL" id="MFC0048835.1"/>
    </source>
</evidence>
<evidence type="ECO:0000259" key="8">
    <source>
        <dbReference type="Pfam" id="PF03872"/>
    </source>
</evidence>
<keyword evidence="11" id="KW-1185">Reference proteome</keyword>
<keyword evidence="7" id="KW-0997">Cell inner membrane</keyword>
<evidence type="ECO:0000256" key="6">
    <source>
        <dbReference type="ARBA" id="ARBA00023136"/>
    </source>
</evidence>
<dbReference type="InterPro" id="IPR036147">
    <property type="entry name" value="Anti-sigma_E_RseA_N_sf"/>
</dbReference>
<dbReference type="InterPro" id="IPR005572">
    <property type="entry name" value="Anti-sigma_E_RseA_N"/>
</dbReference>
<proteinExistence type="inferred from homology"/>
<evidence type="ECO:0000256" key="1">
    <source>
        <dbReference type="ARBA" id="ARBA00004162"/>
    </source>
</evidence>
<dbReference type="InterPro" id="IPR052383">
    <property type="entry name" value="Anti-sigma-E_RseA-like"/>
</dbReference>
<feature type="domain" description="Anti sigma-E protein RseA N-terminal" evidence="8">
    <location>
        <begin position="6"/>
        <end position="84"/>
    </location>
</feature>
<evidence type="ECO:0000256" key="2">
    <source>
        <dbReference type="ARBA" id="ARBA00005837"/>
    </source>
</evidence>
<gene>
    <name evidence="10" type="ORF">ACFFJP_11130</name>
</gene>
<accession>A0ABV6BH76</accession>
<dbReference type="PANTHER" id="PTHR38104">
    <property type="match status" value="1"/>
</dbReference>
<comment type="function">
    <text evidence="7">An anti-sigma factor for extracytoplasmic function (ECF) sigma factor sigma-E (RpoE). ECF sigma factors are held in an inactive form by an anti-sigma factor until released by regulated intramembrane proteolysis (RIP). RIP occurs when an extracytoplasmic signal triggers a concerted proteolytic cascade to transmit information and elicit cellular responses. The membrane-spanning regulatory substrate protein is first cut periplasmically (site-1 protease, S1P, DegS), then within the membrane itself (site-2 protease, S2P, RseP), while cytoplasmic proteases finish degrading the anti-sigma factor, liberating sigma-E.</text>
</comment>